<dbReference type="Pfam" id="PF00584">
    <property type="entry name" value="SecE"/>
    <property type="match status" value="1"/>
</dbReference>
<dbReference type="GO" id="GO:0005886">
    <property type="term" value="C:plasma membrane"/>
    <property type="evidence" value="ECO:0007669"/>
    <property type="project" value="UniProtKB-SubCell"/>
</dbReference>
<evidence type="ECO:0000256" key="6">
    <source>
        <dbReference type="ARBA" id="ARBA00022989"/>
    </source>
</evidence>
<evidence type="ECO:0000256" key="2">
    <source>
        <dbReference type="ARBA" id="ARBA00022448"/>
    </source>
</evidence>
<dbReference type="InterPro" id="IPR001901">
    <property type="entry name" value="Translocase_SecE/Sec61-g"/>
</dbReference>
<accession>A0AAT9G9X7</accession>
<keyword evidence="8 9" id="KW-0472">Membrane</keyword>
<dbReference type="InterPro" id="IPR005807">
    <property type="entry name" value="SecE_bac"/>
</dbReference>
<evidence type="ECO:0000256" key="8">
    <source>
        <dbReference type="ARBA" id="ARBA00023136"/>
    </source>
</evidence>
<dbReference type="PANTHER" id="PTHR33910">
    <property type="entry name" value="PROTEIN TRANSLOCASE SUBUNIT SECE"/>
    <property type="match status" value="1"/>
</dbReference>
<dbReference type="HAMAP" id="MF_00422">
    <property type="entry name" value="SecE"/>
    <property type="match status" value="1"/>
</dbReference>
<organism evidence="10">
    <name type="scientific">Candidatus Tisiphia endosymbiont of Sergentomyia squamirostris</name>
    <dbReference type="NCBI Taxonomy" id="3113639"/>
    <lineage>
        <taxon>Bacteria</taxon>
        <taxon>Pseudomonadati</taxon>
        <taxon>Pseudomonadota</taxon>
        <taxon>Alphaproteobacteria</taxon>
        <taxon>Rickettsiales</taxon>
        <taxon>Rickettsiaceae</taxon>
        <taxon>Rickettsieae</taxon>
        <taxon>Candidatus Tisiphia</taxon>
    </lineage>
</organism>
<dbReference type="NCBIfam" id="TIGR00964">
    <property type="entry name" value="secE_bact"/>
    <property type="match status" value="1"/>
</dbReference>
<dbReference type="GO" id="GO:0043952">
    <property type="term" value="P:protein transport by the Sec complex"/>
    <property type="evidence" value="ECO:0007669"/>
    <property type="project" value="UniProtKB-UniRule"/>
</dbReference>
<dbReference type="AlphaFoldDB" id="A0AAT9G9X7"/>
<evidence type="ECO:0000256" key="3">
    <source>
        <dbReference type="ARBA" id="ARBA00022475"/>
    </source>
</evidence>
<gene>
    <name evidence="9 10" type="primary">secE</name>
    <name evidence="10" type="ORF">DMENIID0002_12050</name>
</gene>
<keyword evidence="4 9" id="KW-0812">Transmembrane</keyword>
<keyword evidence="3 9" id="KW-1003">Cell membrane</keyword>
<dbReference type="GO" id="GO:0006605">
    <property type="term" value="P:protein targeting"/>
    <property type="evidence" value="ECO:0007669"/>
    <property type="project" value="UniProtKB-UniRule"/>
</dbReference>
<evidence type="ECO:0000256" key="5">
    <source>
        <dbReference type="ARBA" id="ARBA00022927"/>
    </source>
</evidence>
<keyword evidence="2 9" id="KW-0813">Transport</keyword>
<evidence type="ECO:0000256" key="7">
    <source>
        <dbReference type="ARBA" id="ARBA00023010"/>
    </source>
</evidence>
<comment type="subcellular location">
    <subcellularLocation>
        <location evidence="9">Cell membrane</location>
        <topology evidence="9">Single-pass membrane protein</topology>
    </subcellularLocation>
    <subcellularLocation>
        <location evidence="1">Membrane</location>
    </subcellularLocation>
</comment>
<sequence length="66" mass="7719">MLKENRVYKFYEQVKQEVYKIVWLGKKELITSTLIVVVAVFIFSIICLVLDYGIHSIMQVLLNIGK</sequence>
<comment type="function">
    <text evidence="9">Essential subunit of the Sec protein translocation channel SecYEG. Clamps together the 2 halves of SecY. May contact the channel plug during translocation.</text>
</comment>
<reference evidence="10" key="1">
    <citation type="submission" date="2024-01" db="EMBL/GenBank/DDBJ databases">
        <title>Sequencing the genomes of a sandfly, Sergentomyia squamirostris, and its two endosymbionts.</title>
        <authorList>
            <person name="Itokawa K."/>
            <person name="Sanjoba C."/>
        </authorList>
    </citation>
    <scope>NUCLEOTIDE SEQUENCE</scope>
    <source>
        <strain evidence="10">RiSSQ</strain>
    </source>
</reference>
<comment type="subunit">
    <text evidence="9">Component of the Sec protein translocase complex. Heterotrimer consisting of SecY, SecE and SecG subunits. The heterotrimers can form oligomers, although 1 heterotrimer is thought to be able to translocate proteins. Interacts with the ribosome. Interacts with SecDF, and other proteins may be involved. Interacts with SecA.</text>
</comment>
<dbReference type="GO" id="GO:0009306">
    <property type="term" value="P:protein secretion"/>
    <property type="evidence" value="ECO:0007669"/>
    <property type="project" value="UniProtKB-UniRule"/>
</dbReference>
<evidence type="ECO:0000256" key="1">
    <source>
        <dbReference type="ARBA" id="ARBA00004370"/>
    </source>
</evidence>
<dbReference type="PANTHER" id="PTHR33910:SF1">
    <property type="entry name" value="PROTEIN TRANSLOCASE SUBUNIT SECE"/>
    <property type="match status" value="1"/>
</dbReference>
<keyword evidence="5 9" id="KW-0653">Protein transport</keyword>
<evidence type="ECO:0000313" key="10">
    <source>
        <dbReference type="EMBL" id="BFD46559.1"/>
    </source>
</evidence>
<dbReference type="GO" id="GO:0008320">
    <property type="term" value="F:protein transmembrane transporter activity"/>
    <property type="evidence" value="ECO:0007669"/>
    <property type="project" value="UniProtKB-UniRule"/>
</dbReference>
<dbReference type="Gene3D" id="1.20.5.1030">
    <property type="entry name" value="Preprotein translocase secy subunit"/>
    <property type="match status" value="1"/>
</dbReference>
<name>A0AAT9G9X7_9RICK</name>
<protein>
    <recommendedName>
        <fullName evidence="9">Protein translocase subunit SecE</fullName>
    </recommendedName>
</protein>
<comment type="similarity">
    <text evidence="9">Belongs to the SecE/SEC61-gamma family.</text>
</comment>
<proteinExistence type="inferred from homology"/>
<keyword evidence="6 9" id="KW-1133">Transmembrane helix</keyword>
<dbReference type="GO" id="GO:0065002">
    <property type="term" value="P:intracellular protein transmembrane transport"/>
    <property type="evidence" value="ECO:0007669"/>
    <property type="project" value="UniProtKB-UniRule"/>
</dbReference>
<dbReference type="InterPro" id="IPR038379">
    <property type="entry name" value="SecE_sf"/>
</dbReference>
<evidence type="ECO:0000256" key="9">
    <source>
        <dbReference type="HAMAP-Rule" id="MF_00422"/>
    </source>
</evidence>
<dbReference type="EMBL" id="AP029170">
    <property type="protein sequence ID" value="BFD46559.1"/>
    <property type="molecule type" value="Genomic_DNA"/>
</dbReference>
<keyword evidence="7 9" id="KW-0811">Translocation</keyword>
<evidence type="ECO:0000256" key="4">
    <source>
        <dbReference type="ARBA" id="ARBA00022692"/>
    </source>
</evidence>
<feature type="transmembrane region" description="Helical" evidence="9">
    <location>
        <begin position="29"/>
        <end position="50"/>
    </location>
</feature>